<feature type="compositionally biased region" description="Basic residues" evidence="3">
    <location>
        <begin position="248"/>
        <end position="258"/>
    </location>
</feature>
<keyword evidence="6" id="KW-0418">Kinase</keyword>
<comment type="caution">
    <text evidence="2">Lacks conserved residue(s) required for the propagation of feature annotation.</text>
</comment>
<evidence type="ECO:0000259" key="4">
    <source>
        <dbReference type="PROSITE" id="PS51635"/>
    </source>
</evidence>
<feature type="compositionally biased region" description="Polar residues" evidence="3">
    <location>
        <begin position="619"/>
        <end position="637"/>
    </location>
</feature>
<dbReference type="InterPro" id="IPR016035">
    <property type="entry name" value="Acyl_Trfase/lysoPLipase"/>
</dbReference>
<feature type="domain" description="PNPLA" evidence="4">
    <location>
        <begin position="674"/>
        <end position="891"/>
    </location>
</feature>
<name>A0ABM1VZ28_APLCA</name>
<dbReference type="GeneID" id="101857204"/>
<keyword evidence="5" id="KW-1185">Reference proteome</keyword>
<feature type="region of interest" description="Disordered" evidence="3">
    <location>
        <begin position="376"/>
        <end position="569"/>
    </location>
</feature>
<organism evidence="5 6">
    <name type="scientific">Aplysia californica</name>
    <name type="common">California sea hare</name>
    <dbReference type="NCBI Taxonomy" id="6500"/>
    <lineage>
        <taxon>Eukaryota</taxon>
        <taxon>Metazoa</taxon>
        <taxon>Spiralia</taxon>
        <taxon>Lophotrochozoa</taxon>
        <taxon>Mollusca</taxon>
        <taxon>Gastropoda</taxon>
        <taxon>Heterobranchia</taxon>
        <taxon>Euthyneura</taxon>
        <taxon>Tectipleura</taxon>
        <taxon>Aplysiida</taxon>
        <taxon>Aplysioidea</taxon>
        <taxon>Aplysiidae</taxon>
        <taxon>Aplysia</taxon>
    </lineage>
</organism>
<feature type="compositionally biased region" description="Basic and acidic residues" evidence="3">
    <location>
        <begin position="147"/>
        <end position="165"/>
    </location>
</feature>
<reference evidence="6" key="1">
    <citation type="submission" date="2025-08" db="UniProtKB">
        <authorList>
            <consortium name="RefSeq"/>
        </authorList>
    </citation>
    <scope>IDENTIFICATION</scope>
</reference>
<dbReference type="PANTHER" id="PTHR12406:SF7">
    <property type="entry name" value="PATATIN-LIKE PHOSPHOLIPASE DOMAIN-CONTAINING PROTEIN 4"/>
    <property type="match status" value="1"/>
</dbReference>
<feature type="compositionally biased region" description="Low complexity" evidence="3">
    <location>
        <begin position="166"/>
        <end position="185"/>
    </location>
</feature>
<feature type="compositionally biased region" description="Polar residues" evidence="3">
    <location>
        <begin position="326"/>
        <end position="336"/>
    </location>
</feature>
<feature type="compositionally biased region" description="Basic and acidic residues" evidence="3">
    <location>
        <begin position="267"/>
        <end position="281"/>
    </location>
</feature>
<dbReference type="PROSITE" id="PS51635">
    <property type="entry name" value="PNPLA"/>
    <property type="match status" value="1"/>
</dbReference>
<dbReference type="Gene3D" id="3.40.1090.10">
    <property type="entry name" value="Cytosolic phospholipase A2 catalytic domain"/>
    <property type="match status" value="2"/>
</dbReference>
<evidence type="ECO:0000313" key="5">
    <source>
        <dbReference type="Proteomes" id="UP000694888"/>
    </source>
</evidence>
<dbReference type="RefSeq" id="XP_035827671.1">
    <property type="nucleotide sequence ID" value="XM_035971778.1"/>
</dbReference>
<accession>A0ABM1VZ28</accession>
<feature type="compositionally biased region" description="Low complexity" evidence="3">
    <location>
        <begin position="193"/>
        <end position="214"/>
    </location>
</feature>
<feature type="compositionally biased region" description="Low complexity" evidence="3">
    <location>
        <begin position="534"/>
        <end position="558"/>
    </location>
</feature>
<feature type="compositionally biased region" description="Basic and acidic residues" evidence="3">
    <location>
        <begin position="296"/>
        <end position="312"/>
    </location>
</feature>
<dbReference type="GO" id="GO:0016301">
    <property type="term" value="F:kinase activity"/>
    <property type="evidence" value="ECO:0007669"/>
    <property type="project" value="UniProtKB-KW"/>
</dbReference>
<dbReference type="InterPro" id="IPR033562">
    <property type="entry name" value="PLPL"/>
</dbReference>
<keyword evidence="6" id="KW-0808">Transferase</keyword>
<protein>
    <submittedName>
        <fullName evidence="6">Probable serine/threonine-protein kinase DDB_G0272282</fullName>
    </submittedName>
</protein>
<feature type="compositionally biased region" description="Polar residues" evidence="3">
    <location>
        <begin position="42"/>
        <end position="52"/>
    </location>
</feature>
<feature type="compositionally biased region" description="Basic and acidic residues" evidence="3">
    <location>
        <begin position="97"/>
        <end position="111"/>
    </location>
</feature>
<feature type="compositionally biased region" description="Polar residues" evidence="3">
    <location>
        <begin position="442"/>
        <end position="451"/>
    </location>
</feature>
<dbReference type="SUPFAM" id="SSF52151">
    <property type="entry name" value="FabD/lysophospholipase-like"/>
    <property type="match status" value="1"/>
</dbReference>
<feature type="compositionally biased region" description="Basic and acidic residues" evidence="3">
    <location>
        <begin position="504"/>
        <end position="514"/>
    </location>
</feature>
<feature type="short sequence motif" description="GXSXG" evidence="2">
    <location>
        <begin position="709"/>
        <end position="713"/>
    </location>
</feature>
<dbReference type="InterPro" id="IPR002641">
    <property type="entry name" value="PNPLA_dom"/>
</dbReference>
<evidence type="ECO:0000256" key="3">
    <source>
        <dbReference type="SAM" id="MobiDB-lite"/>
    </source>
</evidence>
<feature type="short sequence motif" description="GXGXXG" evidence="2">
    <location>
        <begin position="678"/>
        <end position="683"/>
    </location>
</feature>
<feature type="region of interest" description="Disordered" evidence="3">
    <location>
        <begin position="591"/>
        <end position="643"/>
    </location>
</feature>
<dbReference type="Proteomes" id="UP000694888">
    <property type="component" value="Unplaced"/>
</dbReference>
<evidence type="ECO:0000256" key="2">
    <source>
        <dbReference type="PROSITE-ProRule" id="PRU01161"/>
    </source>
</evidence>
<dbReference type="PANTHER" id="PTHR12406">
    <property type="entry name" value="CALCIUM-INDEPENDENT PHOSPHOLIPASE A2 IPLA2 -RELATED"/>
    <property type="match status" value="1"/>
</dbReference>
<gene>
    <name evidence="6" type="primary">LOC101857204</name>
</gene>
<sequence>MMTLHRAVSETTFTADSVVTTTTTSGPDLDSSAAADRCYRTLPSTPKSSTSFRFLRPPSYTQPRGLLDKTVSDQTFLTCSSYTGLSRTAWASNDSFEGRCRSRHNSERSGDRPPVSPTSKSAGSGSRGFGGTRSSPHDNRRHRHHRQEANERPSLDSVAAKDRRLSSSLSHSSSGQGWSKDSSSSPNRLKNAVNKNNHSSNNVVNKHSSPVVSNGSAVTPLSRKGKSDSNNTHSHDHSRNASNQNNHHSNHQSNHRHSQPPNSFSPPEKESRNTGEIRLEVPPHMPRSTGRTAARQLEKSQKQQQKHADRQALRSFSGGGGGGDWATSQTPLQSARSMPGLNETSGKAAKRRFSEDRAQKQSKACGLWFLFRRKKKKDKENDSTPWHSPAVPLQPHRGNRSPSPDGRSGNRRGDSRGRSATVGSSSLNEPPSPTSLRAFRTPVTQSQYSSSHHPRSERLYQPAVTSSRHAQDSRENVADPNHSHSHQNHQPQRLAPHTPLSRTQSDDRALKAERATAGSPSPHANKRSVAKAISAPSNSAPARRPSRSETSTPNPKGGAVSGGVSGYGSASNLRDSVGCNTNNGSSQFLLQREKSSHSASRTDLEDESQQGHGQCAADQHNTTNGSAGGLSRSQSFPSYAERRPSSYLADTKVLTDAEDFEFRPSPNMAGPLHLSLCGCGFLGMYHLGVVSSLVQRGGPFLARVDKVGGASAGALMAALLVTAGDKIENDSDPEKEKENVSYSSPFIPCYFPLHTQALIASCYIPVYAGVKLPALRGKKYIDGGLSDNLPRFEGGKTITVSPFDGKADICPKRGQETEKKAHFINLHNQDIQVNVKNIKRGSHAFFPPRRGVLQDYFVKGRFDASRFLIREGLYEINVHQQKKAVLYESSV</sequence>
<dbReference type="Pfam" id="PF01734">
    <property type="entry name" value="Patatin"/>
    <property type="match status" value="1"/>
</dbReference>
<proteinExistence type="predicted"/>
<keyword evidence="1" id="KW-0443">Lipid metabolism</keyword>
<feature type="region of interest" description="Disordered" evidence="3">
    <location>
        <begin position="42"/>
        <end position="67"/>
    </location>
</feature>
<feature type="compositionally biased region" description="Basic and acidic residues" evidence="3">
    <location>
        <begin position="591"/>
        <end position="603"/>
    </location>
</feature>
<evidence type="ECO:0000256" key="1">
    <source>
        <dbReference type="ARBA" id="ARBA00023098"/>
    </source>
</evidence>
<evidence type="ECO:0000313" key="6">
    <source>
        <dbReference type="RefSeq" id="XP_035827671.1"/>
    </source>
</evidence>
<feature type="region of interest" description="Disordered" evidence="3">
    <location>
        <begin position="97"/>
        <end position="359"/>
    </location>
</feature>